<name>A0ACD3AG88_9AGAR</name>
<protein>
    <submittedName>
        <fullName evidence="1">Uncharacterized protein</fullName>
    </submittedName>
</protein>
<dbReference type="Proteomes" id="UP000308600">
    <property type="component" value="Unassembled WGS sequence"/>
</dbReference>
<evidence type="ECO:0000313" key="2">
    <source>
        <dbReference type="Proteomes" id="UP000308600"/>
    </source>
</evidence>
<keyword evidence="2" id="KW-1185">Reference proteome</keyword>
<proteinExistence type="predicted"/>
<evidence type="ECO:0000313" key="1">
    <source>
        <dbReference type="EMBL" id="TFK64556.1"/>
    </source>
</evidence>
<sequence>MKYCDSPPEMRARLAQYYSNAFVPSFSSLGMDLCPPSSPFDLLLAGVPAYHASRNIKQKAQLLYFGISICSYSPFCVQAFPSVPME</sequence>
<accession>A0ACD3AG88</accession>
<reference evidence="1 2" key="1">
    <citation type="journal article" date="2019" name="Nat. Ecol. Evol.">
        <title>Megaphylogeny resolves global patterns of mushroom evolution.</title>
        <authorList>
            <person name="Varga T."/>
            <person name="Krizsan K."/>
            <person name="Foldi C."/>
            <person name="Dima B."/>
            <person name="Sanchez-Garcia M."/>
            <person name="Sanchez-Ramirez S."/>
            <person name="Szollosi G.J."/>
            <person name="Szarkandi J.G."/>
            <person name="Papp V."/>
            <person name="Albert L."/>
            <person name="Andreopoulos W."/>
            <person name="Angelini C."/>
            <person name="Antonin V."/>
            <person name="Barry K.W."/>
            <person name="Bougher N.L."/>
            <person name="Buchanan P."/>
            <person name="Buyck B."/>
            <person name="Bense V."/>
            <person name="Catcheside P."/>
            <person name="Chovatia M."/>
            <person name="Cooper J."/>
            <person name="Damon W."/>
            <person name="Desjardin D."/>
            <person name="Finy P."/>
            <person name="Geml J."/>
            <person name="Haridas S."/>
            <person name="Hughes K."/>
            <person name="Justo A."/>
            <person name="Karasinski D."/>
            <person name="Kautmanova I."/>
            <person name="Kiss B."/>
            <person name="Kocsube S."/>
            <person name="Kotiranta H."/>
            <person name="LaButti K.M."/>
            <person name="Lechner B.E."/>
            <person name="Liimatainen K."/>
            <person name="Lipzen A."/>
            <person name="Lukacs Z."/>
            <person name="Mihaltcheva S."/>
            <person name="Morgado L.N."/>
            <person name="Niskanen T."/>
            <person name="Noordeloos M.E."/>
            <person name="Ohm R.A."/>
            <person name="Ortiz-Santana B."/>
            <person name="Ovrebo C."/>
            <person name="Racz N."/>
            <person name="Riley R."/>
            <person name="Savchenko A."/>
            <person name="Shiryaev A."/>
            <person name="Soop K."/>
            <person name="Spirin V."/>
            <person name="Szebenyi C."/>
            <person name="Tomsovsky M."/>
            <person name="Tulloss R.E."/>
            <person name="Uehling J."/>
            <person name="Grigoriev I.V."/>
            <person name="Vagvolgyi C."/>
            <person name="Papp T."/>
            <person name="Martin F.M."/>
            <person name="Miettinen O."/>
            <person name="Hibbett D.S."/>
            <person name="Nagy L.G."/>
        </authorList>
    </citation>
    <scope>NUCLEOTIDE SEQUENCE [LARGE SCALE GENOMIC DNA]</scope>
    <source>
        <strain evidence="1 2">NL-1719</strain>
    </source>
</reference>
<gene>
    <name evidence="1" type="ORF">BDN72DRAFT_262091</name>
</gene>
<organism evidence="1 2">
    <name type="scientific">Pluteus cervinus</name>
    <dbReference type="NCBI Taxonomy" id="181527"/>
    <lineage>
        <taxon>Eukaryota</taxon>
        <taxon>Fungi</taxon>
        <taxon>Dikarya</taxon>
        <taxon>Basidiomycota</taxon>
        <taxon>Agaricomycotina</taxon>
        <taxon>Agaricomycetes</taxon>
        <taxon>Agaricomycetidae</taxon>
        <taxon>Agaricales</taxon>
        <taxon>Pluteineae</taxon>
        <taxon>Pluteaceae</taxon>
        <taxon>Pluteus</taxon>
    </lineage>
</organism>
<dbReference type="EMBL" id="ML208470">
    <property type="protein sequence ID" value="TFK64556.1"/>
    <property type="molecule type" value="Genomic_DNA"/>
</dbReference>